<dbReference type="EC" id="7.2.1.4" evidence="18 19"/>
<evidence type="ECO:0000256" key="7">
    <source>
        <dbReference type="ARBA" id="ARBA00022475"/>
    </source>
</evidence>
<dbReference type="GO" id="GO:0030269">
    <property type="term" value="F:tetrahydromethanopterin S-methyltransferase activity"/>
    <property type="evidence" value="ECO:0007669"/>
    <property type="project" value="UniProtKB-UniRule"/>
</dbReference>
<comment type="subcellular location">
    <subcellularLocation>
        <location evidence="2 19">Cell membrane</location>
        <topology evidence="2 19">Single-pass membrane protein</topology>
    </subcellularLocation>
</comment>
<reference evidence="20 21" key="1">
    <citation type="submission" date="2023-08" db="EMBL/GenBank/DDBJ databases">
        <title>Methanolobus mangrovi sp. nov. and Methanolobus sediminis sp. nov, two novel methylotrophic methanogens isolated from mangrove sediments in China.</title>
        <authorList>
            <person name="Zhou J."/>
        </authorList>
    </citation>
    <scope>NUCLEOTIDE SEQUENCE [LARGE SCALE GENOMIC DNA]</scope>
    <source>
        <strain evidence="20 21">FTZ6</strain>
    </source>
</reference>
<keyword evidence="14 19" id="KW-0484">Methanogenesis</keyword>
<dbReference type="Pfam" id="PF05440">
    <property type="entry name" value="MtrB"/>
    <property type="match status" value="1"/>
</dbReference>
<keyword evidence="15 19" id="KW-0472">Membrane</keyword>
<keyword evidence="11 19" id="KW-0812">Transmembrane</keyword>
<dbReference type="HAMAP" id="MF_01094">
    <property type="entry name" value="MtrB"/>
    <property type="match status" value="1"/>
</dbReference>
<dbReference type="NCBIfam" id="TIGR04166">
    <property type="entry name" value="methano_MtrB"/>
    <property type="match status" value="1"/>
</dbReference>
<keyword evidence="10 19" id="KW-0808">Transferase</keyword>
<evidence type="ECO:0000256" key="1">
    <source>
        <dbReference type="ARBA" id="ARBA00002533"/>
    </source>
</evidence>
<dbReference type="NCBIfam" id="NF002129">
    <property type="entry name" value="PRK00965.1"/>
    <property type="match status" value="1"/>
</dbReference>
<gene>
    <name evidence="19" type="primary">mtrB</name>
    <name evidence="20" type="ORF">RE474_08845</name>
</gene>
<comment type="pathway">
    <text evidence="3 19">One-carbon metabolism; methanogenesis from CO(2); methyl-coenzyme M from 5,10-methylene-5,6,7,8-tetrahydromethanopterin: step 2/2.</text>
</comment>
<comment type="similarity">
    <text evidence="4 19">Belongs to the MtrB family.</text>
</comment>
<comment type="function">
    <text evidence="1 19">Part of a complex that catalyzes the formation of methyl-coenzyme M and tetrahydromethanopterin from coenzyme M and methyl-tetrahydromethanopterin. This is an energy-conserving, sodium-ion translocating step.</text>
</comment>
<dbReference type="PIRSF" id="PIRSF005518">
    <property type="entry name" value="MtrB"/>
    <property type="match status" value="1"/>
</dbReference>
<feature type="transmembrane region" description="Helical" evidence="19">
    <location>
        <begin position="81"/>
        <end position="103"/>
    </location>
</feature>
<evidence type="ECO:0000256" key="13">
    <source>
        <dbReference type="ARBA" id="ARBA00022989"/>
    </source>
</evidence>
<dbReference type="Proteomes" id="UP001182908">
    <property type="component" value="Chromosome"/>
</dbReference>
<dbReference type="GO" id="GO:0006730">
    <property type="term" value="P:one-carbon metabolic process"/>
    <property type="evidence" value="ECO:0007669"/>
    <property type="project" value="UniProtKB-UniRule"/>
</dbReference>
<protein>
    <recommendedName>
        <fullName evidence="6 19">Tetrahydromethanopterin S-methyltransferase subunit B</fullName>
        <ecNumber evidence="18 19">7.2.1.4</ecNumber>
    </recommendedName>
    <alternativeName>
        <fullName evidence="16 19">N5-methyltetrahydromethanopterin--coenzyme M methyltransferase subunit B</fullName>
    </alternativeName>
</protein>
<evidence type="ECO:0000256" key="17">
    <source>
        <dbReference type="ARBA" id="ARBA00044880"/>
    </source>
</evidence>
<keyword evidence="7 19" id="KW-1003">Cell membrane</keyword>
<keyword evidence="9 19" id="KW-0489">Methyltransferase</keyword>
<evidence type="ECO:0000313" key="21">
    <source>
        <dbReference type="Proteomes" id="UP001182908"/>
    </source>
</evidence>
<evidence type="ECO:0000256" key="15">
    <source>
        <dbReference type="ARBA" id="ARBA00023136"/>
    </source>
</evidence>
<dbReference type="RefSeq" id="WP_309310018.1">
    <property type="nucleotide sequence ID" value="NZ_CP133592.1"/>
</dbReference>
<organism evidence="20 21">
    <name type="scientific">Methanolobus sediminis</name>
    <dbReference type="NCBI Taxonomy" id="3072978"/>
    <lineage>
        <taxon>Archaea</taxon>
        <taxon>Methanobacteriati</taxon>
        <taxon>Methanobacteriota</taxon>
        <taxon>Stenosarchaea group</taxon>
        <taxon>Methanomicrobia</taxon>
        <taxon>Methanosarcinales</taxon>
        <taxon>Methanosarcinaceae</taxon>
        <taxon>Methanolobus</taxon>
    </lineage>
</organism>
<proteinExistence type="inferred from homology"/>
<dbReference type="KEGG" id="mseb:RE474_08845"/>
<evidence type="ECO:0000256" key="11">
    <source>
        <dbReference type="ARBA" id="ARBA00022692"/>
    </source>
</evidence>
<dbReference type="GO" id="GO:0019386">
    <property type="term" value="P:methanogenesis, from carbon dioxide"/>
    <property type="evidence" value="ECO:0007669"/>
    <property type="project" value="UniProtKB-UniRule"/>
</dbReference>
<evidence type="ECO:0000256" key="2">
    <source>
        <dbReference type="ARBA" id="ARBA00004162"/>
    </source>
</evidence>
<keyword evidence="12 19" id="KW-1278">Translocase</keyword>
<dbReference type="AlphaFoldDB" id="A0AA51UII5"/>
<evidence type="ECO:0000256" key="3">
    <source>
        <dbReference type="ARBA" id="ARBA00004839"/>
    </source>
</evidence>
<evidence type="ECO:0000256" key="12">
    <source>
        <dbReference type="ARBA" id="ARBA00022967"/>
    </source>
</evidence>
<sequence>MSMVHAAPEAHLVLDPLTSLLAAEREDIIQYSMDPIMEQLDELDKIADDLINSLSPTKPLMNSYPGRENTSYSAGFYGNSFYGVVVGLAVAGLMLLVMSALGVM</sequence>
<evidence type="ECO:0000256" key="9">
    <source>
        <dbReference type="ARBA" id="ARBA00022603"/>
    </source>
</evidence>
<keyword evidence="8 19" id="KW-0554">One-carbon metabolism</keyword>
<dbReference type="GO" id="GO:0005886">
    <property type="term" value="C:plasma membrane"/>
    <property type="evidence" value="ECO:0007669"/>
    <property type="project" value="UniProtKB-SubCell"/>
</dbReference>
<keyword evidence="21" id="KW-1185">Reference proteome</keyword>
<evidence type="ECO:0000313" key="20">
    <source>
        <dbReference type="EMBL" id="WMW24203.1"/>
    </source>
</evidence>
<dbReference type="GeneID" id="84232820"/>
<evidence type="ECO:0000256" key="14">
    <source>
        <dbReference type="ARBA" id="ARBA00022994"/>
    </source>
</evidence>
<keyword evidence="13 19" id="KW-1133">Transmembrane helix</keyword>
<dbReference type="EMBL" id="CP133592">
    <property type="protein sequence ID" value="WMW24203.1"/>
    <property type="molecule type" value="Genomic_DNA"/>
</dbReference>
<evidence type="ECO:0000256" key="16">
    <source>
        <dbReference type="ARBA" id="ARBA00029818"/>
    </source>
</evidence>
<evidence type="ECO:0000256" key="18">
    <source>
        <dbReference type="ARBA" id="ARBA00044970"/>
    </source>
</evidence>
<dbReference type="GO" id="GO:0032259">
    <property type="term" value="P:methylation"/>
    <property type="evidence" value="ECO:0007669"/>
    <property type="project" value="UniProtKB-KW"/>
</dbReference>
<comment type="catalytic activity">
    <reaction evidence="17 19">
        <text>5-methyl-5,6,7,8-tetrahydromethanopterin + coenzyme M + 2 Na(+)(in) = 5,6,7,8-tetrahydromethanopterin + methyl-coenzyme M + 2 Na(+)(out)</text>
        <dbReference type="Rhea" id="RHEA:53492"/>
        <dbReference type="ChEBI" id="CHEBI:29101"/>
        <dbReference type="ChEBI" id="CHEBI:58103"/>
        <dbReference type="ChEBI" id="CHEBI:58116"/>
        <dbReference type="ChEBI" id="CHEBI:58286"/>
        <dbReference type="ChEBI" id="CHEBI:58319"/>
        <dbReference type="EC" id="7.2.1.4"/>
    </reaction>
</comment>
<evidence type="ECO:0000256" key="19">
    <source>
        <dbReference type="HAMAP-Rule" id="MF_01094"/>
    </source>
</evidence>
<dbReference type="InterPro" id="IPR008690">
    <property type="entry name" value="MtrB_MeTrfase"/>
</dbReference>
<evidence type="ECO:0000256" key="5">
    <source>
        <dbReference type="ARBA" id="ARBA00011616"/>
    </source>
</evidence>
<evidence type="ECO:0000256" key="10">
    <source>
        <dbReference type="ARBA" id="ARBA00022679"/>
    </source>
</evidence>
<evidence type="ECO:0000256" key="6">
    <source>
        <dbReference type="ARBA" id="ARBA00015127"/>
    </source>
</evidence>
<name>A0AA51UII5_9EURY</name>
<evidence type="ECO:0000256" key="4">
    <source>
        <dbReference type="ARBA" id="ARBA00010027"/>
    </source>
</evidence>
<comment type="subunit">
    <text evidence="5 19">The complex is composed of 8 subunits; MtrA, MtrB, MtrC, MtrD, MtrE, MtrF, MtrG and MtrH.</text>
</comment>
<evidence type="ECO:0000256" key="8">
    <source>
        <dbReference type="ARBA" id="ARBA00022563"/>
    </source>
</evidence>
<accession>A0AA51UII5</accession>